<evidence type="ECO:0000256" key="1">
    <source>
        <dbReference type="ARBA" id="ARBA00022801"/>
    </source>
</evidence>
<dbReference type="GO" id="GO:0016787">
    <property type="term" value="F:hydrolase activity"/>
    <property type="evidence" value="ECO:0007669"/>
    <property type="project" value="UniProtKB-KW"/>
</dbReference>
<feature type="domain" description="Helicase C-terminal" evidence="3">
    <location>
        <begin position="784"/>
        <end position="950"/>
    </location>
</feature>
<dbReference type="InterPro" id="IPR038718">
    <property type="entry name" value="SNF2-like_sf"/>
</dbReference>
<evidence type="ECO:0000259" key="2">
    <source>
        <dbReference type="PROSITE" id="PS51192"/>
    </source>
</evidence>
<dbReference type="AlphaFoldDB" id="F7ZIP3"/>
<dbReference type="InterPro" id="IPR014001">
    <property type="entry name" value="Helicase_ATP-bd"/>
</dbReference>
<dbReference type="CDD" id="cd18793">
    <property type="entry name" value="SF2_C_SNF"/>
    <property type="match status" value="1"/>
</dbReference>
<dbReference type="InterPro" id="IPR027417">
    <property type="entry name" value="P-loop_NTPase"/>
</dbReference>
<dbReference type="HOGENOM" id="CLU_000315_21_6_5"/>
<dbReference type="SUPFAM" id="SSF52540">
    <property type="entry name" value="P-loop containing nucleoside triphosphate hydrolases"/>
    <property type="match status" value="2"/>
</dbReference>
<dbReference type="Pfam" id="PF00176">
    <property type="entry name" value="SNF2-rel_dom"/>
    <property type="match status" value="1"/>
</dbReference>
<evidence type="ECO:0000313" key="4">
    <source>
        <dbReference type="EMBL" id="AEI93762.1"/>
    </source>
</evidence>
<dbReference type="GO" id="GO:0005524">
    <property type="term" value="F:ATP binding"/>
    <property type="evidence" value="ECO:0007669"/>
    <property type="project" value="InterPro"/>
</dbReference>
<protein>
    <submittedName>
        <fullName evidence="4">DNA helicase</fullName>
    </submittedName>
</protein>
<dbReference type="InterPro" id="IPR000330">
    <property type="entry name" value="SNF2_N"/>
</dbReference>
<accession>F7ZIP3</accession>
<organism evidence="4 5">
    <name type="scientific">Roseobacter litoralis (strain ATCC 49566 / DSM 6996 / JCM 21268 / NBRC 15278 / OCh 149)</name>
    <dbReference type="NCBI Taxonomy" id="391595"/>
    <lineage>
        <taxon>Bacteria</taxon>
        <taxon>Pseudomonadati</taxon>
        <taxon>Pseudomonadota</taxon>
        <taxon>Alphaproteobacteria</taxon>
        <taxon>Rhodobacterales</taxon>
        <taxon>Roseobacteraceae</taxon>
        <taxon>Roseobacter</taxon>
    </lineage>
</organism>
<gene>
    <name evidence="4" type="ordered locus">RLO149_c017700</name>
</gene>
<dbReference type="PROSITE" id="PS51194">
    <property type="entry name" value="HELICASE_CTER"/>
    <property type="match status" value="1"/>
</dbReference>
<keyword evidence="1" id="KW-0378">Hydrolase</keyword>
<evidence type="ECO:0000313" key="5">
    <source>
        <dbReference type="Proteomes" id="UP000001353"/>
    </source>
</evidence>
<dbReference type="GO" id="GO:0004386">
    <property type="term" value="F:helicase activity"/>
    <property type="evidence" value="ECO:0007669"/>
    <property type="project" value="UniProtKB-KW"/>
</dbReference>
<dbReference type="KEGG" id="rli:RLO149_c017700"/>
<feature type="domain" description="Helicase ATP-binding" evidence="2">
    <location>
        <begin position="484"/>
        <end position="670"/>
    </location>
</feature>
<dbReference type="RefSeq" id="WP_013961695.1">
    <property type="nucleotide sequence ID" value="NC_015730.1"/>
</dbReference>
<dbReference type="OrthoDB" id="9814088at2"/>
<sequence length="1058" mass="116566">MISLILSEVRQDAIVLVPVQAAKGIFRKFQRSSSPDLTVIHQEDRALTYALARVRSLDPERTQSVVKSDSLTISHRLVAQIEDAFAAPLGLPHLINGLSFAAKMQGTIGSSDARLAWWWERNGRKESVPRTGAILFPDMAERRMRIPDAIYQAIRLSEEFEPDAPIETHWRALATYKTFLGNAAGTVLDPFLEGLKIVSVGRLSLEVTDPDDYRFAPTPVSTAEDDFLLSHSNKLSFQAAVTNRGEQPTYRLTDGTFAVIDRSAAPVLKVIAQAMNEDIVGRKAFIADASRLIAEAIEQHFRETGAINDETPPEMSVELIERTVDEGWTETTGWSDRVIGVGVAVPTPSEIDEGSGLPWLPPTMSPTVGECLGALADEEVADTILMLQRALLSGAKFLDLHTGTVPVTAEVIEALKRRGALLSEPALIDADAADAYLPIVHANLHDLDYFADVQPRSGSETKLPKTVSADLRGYQTNSFFWQVEAWKVGLPGVLNADEQGLGKTLQTLSFLAWLDHQIEMGEVEPAPVLIVAPTSLLHNWQAEINLHLTRNALGPIHQLYGTALSAWRNDKARGRDIGDGTVHLDLSPLHGKRGVIITTYQTLANYAVSFAGLKCATAVFDEMQFIKNPRTQRAQAAKAVQADFWIGLTGTPIENKTQDLWSILDIICPGALGSLAAFNRVFAKPSANRLAQLQRALFQKSGARPALCLRRTKIDADPTIPPKVRIMYPRQMPPAQAIRYDEARAKHGGILQVLQHIRRVSAHPGMIEGELINDFVGASARTSAVMDILRFVKSKGERALVFVENRDIQAWFIEILNLEFGLNVMLINGDTSIDDRQWITKQFQRERGDDNEFDVLVLGPRAAGTGLTLTAANHVIHLTRWWNPAVEEQCNDRTHRIGQTRPVTVHLPMAVHPELGPASFDCLLHRLISRKMGLASNVLQPLDVDEHDLKQLHDSSVSGRVVDEGPQAFSLADGLPGRTDIQITSLADDIIRVSSKNWPNRLVVAAHKDAGIICEFVDESTDHVVSVLPPDDSAKFGGYVPISIIKDSRLWPDFLVPY</sequence>
<dbReference type="Pfam" id="PF00271">
    <property type="entry name" value="Helicase_C"/>
    <property type="match status" value="1"/>
</dbReference>
<dbReference type="PANTHER" id="PTHR10799">
    <property type="entry name" value="SNF2/RAD54 HELICASE FAMILY"/>
    <property type="match status" value="1"/>
</dbReference>
<keyword evidence="4" id="KW-0067">ATP-binding</keyword>
<keyword evidence="5" id="KW-1185">Reference proteome</keyword>
<dbReference type="SMART" id="SM00487">
    <property type="entry name" value="DEXDc"/>
    <property type="match status" value="1"/>
</dbReference>
<dbReference type="Proteomes" id="UP000001353">
    <property type="component" value="Chromosome"/>
</dbReference>
<dbReference type="SMART" id="SM00490">
    <property type="entry name" value="HELICc"/>
    <property type="match status" value="1"/>
</dbReference>
<name>F7ZIP3_ROSLO</name>
<dbReference type="Gene3D" id="3.40.50.10810">
    <property type="entry name" value="Tandem AAA-ATPase domain"/>
    <property type="match status" value="1"/>
</dbReference>
<dbReference type="InterPro" id="IPR001650">
    <property type="entry name" value="Helicase_C-like"/>
</dbReference>
<keyword evidence="4" id="KW-0347">Helicase</keyword>
<reference evidence="4 5" key="1">
    <citation type="journal article" date="2011" name="BMC Genomics">
        <title>Comparative genome analysis and genome-guided physiological analysis of Roseobacter litoralis.</title>
        <authorList>
            <person name="Kalhoefer D."/>
            <person name="Thole S."/>
            <person name="Voget S."/>
            <person name="Lehmann R."/>
            <person name="Liesegang H."/>
            <person name="Wollher A."/>
            <person name="Daniel R."/>
            <person name="Simon M."/>
            <person name="Brinkhoff T."/>
        </authorList>
    </citation>
    <scope>NUCLEOTIDE SEQUENCE [LARGE SCALE GENOMIC DNA]</scope>
    <source>
        <strain evidence="5">ATCC 49566 / DSM 6996 / JCM 21268 / NBRC 15278 / OCh 149</strain>
    </source>
</reference>
<dbReference type="Gene3D" id="3.40.50.300">
    <property type="entry name" value="P-loop containing nucleotide triphosphate hydrolases"/>
    <property type="match status" value="1"/>
</dbReference>
<evidence type="ECO:0000259" key="3">
    <source>
        <dbReference type="PROSITE" id="PS51194"/>
    </source>
</evidence>
<dbReference type="EMBL" id="CP002623">
    <property type="protein sequence ID" value="AEI93762.1"/>
    <property type="molecule type" value="Genomic_DNA"/>
</dbReference>
<dbReference type="STRING" id="391595.RLO149_c017700"/>
<keyword evidence="4" id="KW-0547">Nucleotide-binding</keyword>
<dbReference type="PROSITE" id="PS51192">
    <property type="entry name" value="HELICASE_ATP_BIND_1"/>
    <property type="match status" value="1"/>
</dbReference>
<proteinExistence type="predicted"/>
<dbReference type="InterPro" id="IPR049730">
    <property type="entry name" value="SNF2/RAD54-like_C"/>
</dbReference>
<dbReference type="eggNOG" id="COG0553">
    <property type="taxonomic scope" value="Bacteria"/>
</dbReference>